<evidence type="ECO:0000256" key="3">
    <source>
        <dbReference type="RuleBase" id="RU361188"/>
    </source>
</evidence>
<evidence type="ECO:0000259" key="5">
    <source>
        <dbReference type="Pfam" id="PF02055"/>
    </source>
</evidence>
<keyword evidence="6" id="KW-1185">Reference proteome</keyword>
<dbReference type="SUPFAM" id="SSF51011">
    <property type="entry name" value="Glycosyl hydrolase domain"/>
    <property type="match status" value="1"/>
</dbReference>
<evidence type="ECO:0000313" key="7">
    <source>
        <dbReference type="RefSeq" id="XP_022236261.1"/>
    </source>
</evidence>
<dbReference type="PANTHER" id="PTHR11069">
    <property type="entry name" value="GLUCOSYLCERAMIDASE"/>
    <property type="match status" value="1"/>
</dbReference>
<dbReference type="InterPro" id="IPR001139">
    <property type="entry name" value="Glyco_hydro_30"/>
</dbReference>
<protein>
    <recommendedName>
        <fullName evidence="3">Glucosylceramidase</fullName>
        <ecNumber evidence="3">3.2.1.45</ecNumber>
    </recommendedName>
</protein>
<feature type="signal peptide" evidence="4">
    <location>
        <begin position="1"/>
        <end position="20"/>
    </location>
</feature>
<dbReference type="PANTHER" id="PTHR11069:SF23">
    <property type="entry name" value="LYSOSOMAL ACID GLUCOSYLCERAMIDASE"/>
    <property type="match status" value="1"/>
</dbReference>
<dbReference type="Proteomes" id="UP000694941">
    <property type="component" value="Unplaced"/>
</dbReference>
<accession>A0ABM1RY06</accession>
<keyword evidence="3" id="KW-0326">Glycosidase</keyword>
<reference evidence="7" key="1">
    <citation type="submission" date="2025-08" db="UniProtKB">
        <authorList>
            <consortium name="RefSeq"/>
        </authorList>
    </citation>
    <scope>IDENTIFICATION</scope>
    <source>
        <tissue evidence="7">Muscle</tissue>
    </source>
</reference>
<organism evidence="6 7">
    <name type="scientific">Limulus polyphemus</name>
    <name type="common">Atlantic horseshoe crab</name>
    <dbReference type="NCBI Taxonomy" id="6850"/>
    <lineage>
        <taxon>Eukaryota</taxon>
        <taxon>Metazoa</taxon>
        <taxon>Ecdysozoa</taxon>
        <taxon>Arthropoda</taxon>
        <taxon>Chelicerata</taxon>
        <taxon>Merostomata</taxon>
        <taxon>Xiphosura</taxon>
        <taxon>Limulidae</taxon>
        <taxon>Limulus</taxon>
    </lineage>
</organism>
<dbReference type="Pfam" id="PF02055">
    <property type="entry name" value="Glyco_hydro_30"/>
    <property type="match status" value="1"/>
</dbReference>
<dbReference type="Gene3D" id="3.20.20.80">
    <property type="entry name" value="Glycosidases"/>
    <property type="match status" value="1"/>
</dbReference>
<dbReference type="EC" id="3.2.1.45" evidence="3"/>
<feature type="domain" description="Glycosyl hydrolase family 30 TIM-barrel" evidence="5">
    <location>
        <begin position="104"/>
        <end position="139"/>
    </location>
</feature>
<evidence type="ECO:0000313" key="6">
    <source>
        <dbReference type="Proteomes" id="UP000694941"/>
    </source>
</evidence>
<dbReference type="GeneID" id="111083848"/>
<gene>
    <name evidence="7" type="primary">LOC111083848</name>
</gene>
<comment type="similarity">
    <text evidence="3">Belongs to the glycosyl hydrolase 30 family.</text>
</comment>
<keyword evidence="2 3" id="KW-0378">Hydrolase</keyword>
<evidence type="ECO:0000256" key="1">
    <source>
        <dbReference type="ARBA" id="ARBA00022729"/>
    </source>
</evidence>
<dbReference type="RefSeq" id="XP_022236261.1">
    <property type="nucleotide sequence ID" value="XM_022380553.1"/>
</dbReference>
<dbReference type="InterPro" id="IPR033453">
    <property type="entry name" value="Glyco_hydro_30_TIM-barrel"/>
</dbReference>
<feature type="chain" id="PRO_5047041128" description="Glucosylceramidase" evidence="4">
    <location>
        <begin position="21"/>
        <end position="156"/>
    </location>
</feature>
<evidence type="ECO:0000256" key="2">
    <source>
        <dbReference type="ARBA" id="ARBA00022801"/>
    </source>
</evidence>
<keyword evidence="3" id="KW-0746">Sphingolipid metabolism</keyword>
<name>A0ABM1RY06_LIMPO</name>
<sequence length="156" mass="17442">MARAISIIYSLFYVIVLSSGQNPCLKRDYGQGSVVCVCNTTYCDTVDYIDKLSPGKVQVFESSKEGLRLQKKALNFSPKPRNQSRNGQKWVSASVNRDQRFQEILGFGGCFTDTSVLNIGNLPTNMQKMLLKSYYSPEGKFSLLVSLCFEKLGLVD</sequence>
<feature type="non-terminal residue" evidence="7">
    <location>
        <position position="156"/>
    </location>
</feature>
<comment type="catalytic activity">
    <reaction evidence="3">
        <text>a beta-D-glucosyl-(1&lt;-&gt;1')-N-acylsphing-4-enine + H2O = an N-acylsphing-4-enine + D-glucose</text>
        <dbReference type="Rhea" id="RHEA:13269"/>
        <dbReference type="ChEBI" id="CHEBI:4167"/>
        <dbReference type="ChEBI" id="CHEBI:15377"/>
        <dbReference type="ChEBI" id="CHEBI:22801"/>
        <dbReference type="ChEBI" id="CHEBI:52639"/>
        <dbReference type="EC" id="3.2.1.45"/>
    </reaction>
</comment>
<keyword evidence="3" id="KW-0443">Lipid metabolism</keyword>
<proteinExistence type="inferred from homology"/>
<evidence type="ECO:0000256" key="4">
    <source>
        <dbReference type="SAM" id="SignalP"/>
    </source>
</evidence>
<keyword evidence="1 4" id="KW-0732">Signal</keyword>